<proteinExistence type="predicted"/>
<protein>
    <submittedName>
        <fullName evidence="5">Autophagy-related protein 13b</fullName>
    </submittedName>
</protein>
<keyword evidence="1" id="KW-0072">Autophagy</keyword>
<feature type="region of interest" description="Disordered" evidence="2">
    <location>
        <begin position="319"/>
        <end position="358"/>
    </location>
</feature>
<dbReference type="PANTHER" id="PTHR13430">
    <property type="match status" value="1"/>
</dbReference>
<reference evidence="4" key="1">
    <citation type="submission" date="2025-05" db="UniProtKB">
        <authorList>
            <consortium name="RefSeq"/>
        </authorList>
    </citation>
    <scope>NUCLEOTIDE SEQUENCE [LARGE SCALE GENOMIC DNA]</scope>
</reference>
<evidence type="ECO:0000313" key="4">
    <source>
        <dbReference type="Proteomes" id="UP000827889"/>
    </source>
</evidence>
<dbReference type="GeneID" id="115730618"/>
<feature type="domain" description="Autophagy-related protein 13 N-terminal" evidence="3">
    <location>
        <begin position="15"/>
        <end position="255"/>
    </location>
</feature>
<dbReference type="Proteomes" id="UP000827889">
    <property type="component" value="Chromosome 1"/>
</dbReference>
<dbReference type="InterPro" id="IPR040182">
    <property type="entry name" value="ATG13"/>
</dbReference>
<evidence type="ECO:0000313" key="5">
    <source>
        <dbReference type="RefSeq" id="XP_048141666.1"/>
    </source>
</evidence>
<name>A0ABM3HYJ6_9MYRT</name>
<dbReference type="InterPro" id="IPR036570">
    <property type="entry name" value="HORMA_dom_sf"/>
</dbReference>
<evidence type="ECO:0000256" key="2">
    <source>
        <dbReference type="SAM" id="MobiDB-lite"/>
    </source>
</evidence>
<dbReference type="Pfam" id="PF10033">
    <property type="entry name" value="ATG13"/>
    <property type="match status" value="1"/>
</dbReference>
<feature type="region of interest" description="Disordered" evidence="2">
    <location>
        <begin position="38"/>
        <end position="59"/>
    </location>
</feature>
<dbReference type="Gene3D" id="3.30.900.10">
    <property type="entry name" value="HORMA domain"/>
    <property type="match status" value="1"/>
</dbReference>
<feature type="compositionally biased region" description="Low complexity" evidence="2">
    <location>
        <begin position="319"/>
        <end position="329"/>
    </location>
</feature>
<dbReference type="RefSeq" id="XP_048141666.1">
    <property type="nucleotide sequence ID" value="XM_048285709.1"/>
</dbReference>
<reference evidence="5" key="2">
    <citation type="submission" date="2025-08" db="UniProtKB">
        <authorList>
            <consortium name="RefSeq"/>
        </authorList>
    </citation>
    <scope>IDENTIFICATION</scope>
    <source>
        <tissue evidence="5">Leaf</tissue>
    </source>
</reference>
<accession>A0ABM3HYJ6</accession>
<keyword evidence="4" id="KW-1185">Reference proteome</keyword>
<sequence>MASSHSDSARMEQIITEFFAKSLHIILESRTPCISSRNFSGEQTVSSPSSSSSSSSSVRPRDKWFNLALRECPEALENLDLWHQSNLEPMVVDVVLVKRAINWEPANFYPKTELFKNLSSKELHTNCWNSDQEELGNERSEKIIERWIVQYEVRKAKDAGKGSKRSSSSILSSIYKKSMLLLRSLYLTVRLLPAYKIFRDLNLTGQIRSFSLAHRVSSFVEPFTRREEAEMQQFGFAPVDTSSGRLCLSVLYRSSLSDVSSEPSTPMSPQLIPDYVGSPLADPLKRFPSLPVSHGSPSSLPFSRRHSWSFDQYRASPPSRTFSPSPTHSEPYASASNPSSCRFPPPGLPPHPSEVSHAHKDNASFDEYYPSPIFSPSLSPSPPIYVPGSNLSRALLRSESAPVNILATKFLNSPMLFKNQNFPPSPPLRGTRYGPSTADKSMCPSRDVATVDKMSFVGRDDIGRPSGLQLSSGSSAHISYSRSSCRSFHDDFDESEYTCPFDVNEDDVTDSGSRVDLFDKRGHAHDPLQSASFLPIRKSPGAAVGALVDMLKKAPPLHQDFSNMATASQASQASRSETWSNSFHEYCQTPKAISAQDGTSSVTSSALLASKTTADALEELKGYQEMKNLLLSQGGTGRSQSVPNYAAAAAAVVESAGRGTVKF</sequence>
<evidence type="ECO:0000256" key="1">
    <source>
        <dbReference type="ARBA" id="ARBA00023006"/>
    </source>
</evidence>
<gene>
    <name evidence="5" type="primary">LOC115730618</name>
</gene>
<evidence type="ECO:0000259" key="3">
    <source>
        <dbReference type="Pfam" id="PF10033"/>
    </source>
</evidence>
<feature type="compositionally biased region" description="Pro residues" evidence="2">
    <location>
        <begin position="343"/>
        <end position="352"/>
    </location>
</feature>
<dbReference type="InterPro" id="IPR018731">
    <property type="entry name" value="Atg13_N"/>
</dbReference>
<dbReference type="PANTHER" id="PTHR13430:SF15">
    <property type="entry name" value="AUTOPHAGY-RELATED PROTEIN 13B"/>
    <property type="match status" value="1"/>
</dbReference>
<feature type="compositionally biased region" description="Low complexity" evidence="2">
    <location>
        <begin position="46"/>
        <end position="57"/>
    </location>
</feature>
<organism evidence="4 5">
    <name type="scientific">Rhodamnia argentea</name>
    <dbReference type="NCBI Taxonomy" id="178133"/>
    <lineage>
        <taxon>Eukaryota</taxon>
        <taxon>Viridiplantae</taxon>
        <taxon>Streptophyta</taxon>
        <taxon>Embryophyta</taxon>
        <taxon>Tracheophyta</taxon>
        <taxon>Spermatophyta</taxon>
        <taxon>Magnoliopsida</taxon>
        <taxon>eudicotyledons</taxon>
        <taxon>Gunneridae</taxon>
        <taxon>Pentapetalae</taxon>
        <taxon>rosids</taxon>
        <taxon>malvids</taxon>
        <taxon>Myrtales</taxon>
        <taxon>Myrtaceae</taxon>
        <taxon>Myrtoideae</taxon>
        <taxon>Myrteae</taxon>
        <taxon>Australasian group</taxon>
        <taxon>Rhodamnia</taxon>
    </lineage>
</organism>